<evidence type="ECO:0000313" key="3">
    <source>
        <dbReference type="Proteomes" id="UP000604737"/>
    </source>
</evidence>
<comment type="caution">
    <text evidence="2">The sequence shown here is derived from an EMBL/GenBank/DDBJ whole genome shotgun (WGS) entry which is preliminary data.</text>
</comment>
<sequence length="186" mass="19594">MVLLLGGCAASRPAAEFSYVLNAERPAKAAMMLAGATVYLAPVTADEPYGQRGFVYRETAQRFAVDPYRGYLVPPTRQIDSRLNAWLGAAGATLAADRHKARYTLDARVSALYVDLRPGQPGEAVVTLRLTLGDTGAATRQFSIDGRAPVAPMNGDGIAAATNAALADVLSQLEATLASESRAALR</sequence>
<accession>A0ABQ3GXB2</accession>
<dbReference type="Proteomes" id="UP000604737">
    <property type="component" value="Unassembled WGS sequence"/>
</dbReference>
<dbReference type="Pfam" id="PF03886">
    <property type="entry name" value="ABC_trans_aux"/>
    <property type="match status" value="1"/>
</dbReference>
<dbReference type="Gene3D" id="3.40.50.10610">
    <property type="entry name" value="ABC-type transport auxiliary lipoprotein component"/>
    <property type="match status" value="1"/>
</dbReference>
<dbReference type="InterPro" id="IPR005586">
    <property type="entry name" value="ABC_trans_aux"/>
</dbReference>
<evidence type="ECO:0000313" key="2">
    <source>
        <dbReference type="EMBL" id="GHD55424.1"/>
    </source>
</evidence>
<dbReference type="EMBL" id="BMYO01000001">
    <property type="protein sequence ID" value="GHD55424.1"/>
    <property type="molecule type" value="Genomic_DNA"/>
</dbReference>
<proteinExistence type="predicted"/>
<reference evidence="3" key="1">
    <citation type="journal article" date="2019" name="Int. J. Syst. Evol. Microbiol.">
        <title>The Global Catalogue of Microorganisms (GCM) 10K type strain sequencing project: providing services to taxonomists for standard genome sequencing and annotation.</title>
        <authorList>
            <consortium name="The Broad Institute Genomics Platform"/>
            <consortium name="The Broad Institute Genome Sequencing Center for Infectious Disease"/>
            <person name="Wu L."/>
            <person name="Ma J."/>
        </authorList>
    </citation>
    <scope>NUCLEOTIDE SEQUENCE [LARGE SCALE GENOMIC DNA]</scope>
    <source>
        <strain evidence="3">KCTC 23701</strain>
    </source>
</reference>
<name>A0ABQ3GXB2_9NEIS</name>
<gene>
    <name evidence="2" type="ORF">GCM10007350_01070</name>
</gene>
<keyword evidence="3" id="KW-1185">Reference proteome</keyword>
<dbReference type="SUPFAM" id="SSF159594">
    <property type="entry name" value="XCC0632-like"/>
    <property type="match status" value="1"/>
</dbReference>
<protein>
    <recommendedName>
        <fullName evidence="1">ABC-type transport auxiliary lipoprotein component domain-containing protein</fullName>
    </recommendedName>
</protein>
<organism evidence="2 3">
    <name type="scientific">Jeongeupia chitinilytica</name>
    <dbReference type="NCBI Taxonomy" id="1041641"/>
    <lineage>
        <taxon>Bacteria</taxon>
        <taxon>Pseudomonadati</taxon>
        <taxon>Pseudomonadota</taxon>
        <taxon>Betaproteobacteria</taxon>
        <taxon>Neisseriales</taxon>
        <taxon>Chitinibacteraceae</taxon>
        <taxon>Jeongeupia</taxon>
    </lineage>
</organism>
<evidence type="ECO:0000259" key="1">
    <source>
        <dbReference type="Pfam" id="PF03886"/>
    </source>
</evidence>
<feature type="domain" description="ABC-type transport auxiliary lipoprotein component" evidence="1">
    <location>
        <begin position="19"/>
        <end position="172"/>
    </location>
</feature>